<dbReference type="AlphaFoldDB" id="A0A7W7MTG3"/>
<dbReference type="RefSeq" id="WP_184996757.1">
    <property type="nucleotide sequence ID" value="NZ_BOMK01000021.1"/>
</dbReference>
<dbReference type="EMBL" id="JACHNH010000001">
    <property type="protein sequence ID" value="MBB4765742.1"/>
    <property type="molecule type" value="Genomic_DNA"/>
</dbReference>
<evidence type="ECO:0000313" key="2">
    <source>
        <dbReference type="Proteomes" id="UP000578112"/>
    </source>
</evidence>
<dbReference type="SUPFAM" id="SSF50475">
    <property type="entry name" value="FMN-binding split barrel"/>
    <property type="match status" value="1"/>
</dbReference>
<organism evidence="1 2">
    <name type="scientific">Actinoplanes digitatis</name>
    <dbReference type="NCBI Taxonomy" id="1868"/>
    <lineage>
        <taxon>Bacteria</taxon>
        <taxon>Bacillati</taxon>
        <taxon>Actinomycetota</taxon>
        <taxon>Actinomycetes</taxon>
        <taxon>Micromonosporales</taxon>
        <taxon>Micromonosporaceae</taxon>
        <taxon>Actinoplanes</taxon>
    </lineage>
</organism>
<evidence type="ECO:0000313" key="1">
    <source>
        <dbReference type="EMBL" id="MBB4765742.1"/>
    </source>
</evidence>
<keyword evidence="2" id="KW-1185">Reference proteome</keyword>
<dbReference type="Gene3D" id="2.30.110.10">
    <property type="entry name" value="Electron Transport, Fmn-binding Protein, Chain A"/>
    <property type="match status" value="1"/>
</dbReference>
<accession>A0A7W7MTG3</accession>
<protein>
    <recommendedName>
        <fullName evidence="3">Pyridoxamine 5'-phosphate oxidase putative domain-containing protein</fullName>
    </recommendedName>
</protein>
<reference evidence="1 2" key="1">
    <citation type="submission" date="2020-08" db="EMBL/GenBank/DDBJ databases">
        <title>Sequencing the genomes of 1000 actinobacteria strains.</title>
        <authorList>
            <person name="Klenk H.-P."/>
        </authorList>
    </citation>
    <scope>NUCLEOTIDE SEQUENCE [LARGE SCALE GENOMIC DNA]</scope>
    <source>
        <strain evidence="1 2">DSM 43149</strain>
    </source>
</reference>
<name>A0A7W7MTG3_9ACTN</name>
<gene>
    <name evidence="1" type="ORF">BJ971_006298</name>
</gene>
<dbReference type="InterPro" id="IPR012349">
    <property type="entry name" value="Split_barrel_FMN-bd"/>
</dbReference>
<proteinExistence type="predicted"/>
<sequence length="150" mass="16235">MADEPRTRTQRKADVLELLSAKVADTWVATSDGDGPYLVPLTMAWFDDRIVLATARDAPTARNLVARGGARLALGGTRDVVMIDASLERTLPVADAGAVGEAYAAQSDWDPRTAGDGYVFLVLLPARVQAWREVNEIPGRTLMRDGAWLV</sequence>
<dbReference type="Proteomes" id="UP000578112">
    <property type="component" value="Unassembled WGS sequence"/>
</dbReference>
<comment type="caution">
    <text evidence="1">The sequence shown here is derived from an EMBL/GenBank/DDBJ whole genome shotgun (WGS) entry which is preliminary data.</text>
</comment>
<evidence type="ECO:0008006" key="3">
    <source>
        <dbReference type="Google" id="ProtNLM"/>
    </source>
</evidence>